<keyword evidence="8" id="KW-1185">Reference proteome</keyword>
<accession>A0A3P7ZAM0</accession>
<evidence type="ECO:0000256" key="5">
    <source>
        <dbReference type="SAM" id="Phobius"/>
    </source>
</evidence>
<dbReference type="SUPFAM" id="SSF81321">
    <property type="entry name" value="Family A G protein-coupled receptor-like"/>
    <property type="match status" value="1"/>
</dbReference>
<feature type="transmembrane region" description="Helical" evidence="5">
    <location>
        <begin position="140"/>
        <end position="159"/>
    </location>
</feature>
<name>A0A183FYQ5_HELPZ</name>
<dbReference type="WBParaSite" id="HPBE_0001379901-mRNA-1">
    <property type="protein sequence ID" value="HPBE_0001379901-mRNA-1"/>
    <property type="gene ID" value="HPBE_0001379901"/>
</dbReference>
<dbReference type="AlphaFoldDB" id="A0A183FYQ5"/>
<proteinExistence type="predicted"/>
<feature type="transmembrane region" description="Helical" evidence="5">
    <location>
        <begin position="6"/>
        <end position="24"/>
    </location>
</feature>
<accession>A0A183FYQ5</accession>
<dbReference type="OrthoDB" id="5872960at2759"/>
<keyword evidence="4 5" id="KW-0472">Membrane</keyword>
<dbReference type="GO" id="GO:0016020">
    <property type="term" value="C:membrane"/>
    <property type="evidence" value="ECO:0007669"/>
    <property type="project" value="UniProtKB-SubCell"/>
</dbReference>
<keyword evidence="2 5" id="KW-0812">Transmembrane</keyword>
<evidence type="ECO:0000313" key="9">
    <source>
        <dbReference type="WBParaSite" id="HPBE_0001379901-mRNA-1"/>
    </source>
</evidence>
<reference evidence="9" key="2">
    <citation type="submission" date="2019-09" db="UniProtKB">
        <authorList>
            <consortium name="WormBaseParasite"/>
        </authorList>
    </citation>
    <scope>IDENTIFICATION</scope>
</reference>
<evidence type="ECO:0000313" key="7">
    <source>
        <dbReference type="EMBL" id="VDO97461.1"/>
    </source>
</evidence>
<dbReference type="PROSITE" id="PS50262">
    <property type="entry name" value="G_PROTEIN_RECEP_F1_2"/>
    <property type="match status" value="1"/>
</dbReference>
<dbReference type="Gene3D" id="1.20.1070.10">
    <property type="entry name" value="Rhodopsin 7-helix transmembrane proteins"/>
    <property type="match status" value="1"/>
</dbReference>
<evidence type="ECO:0000256" key="3">
    <source>
        <dbReference type="ARBA" id="ARBA00022989"/>
    </source>
</evidence>
<dbReference type="Proteomes" id="UP000050761">
    <property type="component" value="Unassembled WGS sequence"/>
</dbReference>
<feature type="transmembrane region" description="Helical" evidence="5">
    <location>
        <begin position="114"/>
        <end position="134"/>
    </location>
</feature>
<dbReference type="InterPro" id="IPR017452">
    <property type="entry name" value="GPCR_Rhodpsn_7TM"/>
</dbReference>
<protein>
    <submittedName>
        <fullName evidence="9">G_PROTEIN_RECEP_F1_2 domain-containing protein</fullName>
    </submittedName>
</protein>
<evidence type="ECO:0000256" key="4">
    <source>
        <dbReference type="ARBA" id="ARBA00023136"/>
    </source>
</evidence>
<evidence type="ECO:0000256" key="2">
    <source>
        <dbReference type="ARBA" id="ARBA00022692"/>
    </source>
</evidence>
<evidence type="ECO:0000313" key="8">
    <source>
        <dbReference type="Proteomes" id="UP000050761"/>
    </source>
</evidence>
<evidence type="ECO:0000256" key="1">
    <source>
        <dbReference type="ARBA" id="ARBA00004370"/>
    </source>
</evidence>
<evidence type="ECO:0000259" key="6">
    <source>
        <dbReference type="PROSITE" id="PS50262"/>
    </source>
</evidence>
<comment type="subcellular location">
    <subcellularLocation>
        <location evidence="1">Membrane</location>
    </subcellularLocation>
</comment>
<gene>
    <name evidence="7" type="ORF">HPBE_LOCUS13800</name>
</gene>
<keyword evidence="3 5" id="KW-1133">Transmembrane helix</keyword>
<dbReference type="EMBL" id="UZAH01028075">
    <property type="protein sequence ID" value="VDO97461.1"/>
    <property type="molecule type" value="Genomic_DNA"/>
</dbReference>
<reference evidence="7 8" key="1">
    <citation type="submission" date="2018-11" db="EMBL/GenBank/DDBJ databases">
        <authorList>
            <consortium name="Pathogen Informatics"/>
        </authorList>
    </citation>
    <scope>NUCLEOTIDE SEQUENCE [LARGE SCALE GENOMIC DNA]</scope>
</reference>
<sequence length="160" mass="17858">MIYVFPYLLELFCYTCILYVLKGARKGEFMTLKDLFKQLLCCFGSPSSSAELNAVPRSSMQVEHDVLLNVSSHTVAAETDRAKRLSVISNPTNTPWVNTLDCARKKARKKAFTMLSMNLLLWGPYCLLGIINATTVFEGFAAFQFVSALVVFNAISNIIL</sequence>
<feature type="domain" description="G-protein coupled receptors family 1 profile" evidence="6">
    <location>
        <begin position="1"/>
        <end position="160"/>
    </location>
</feature>
<organism evidence="8 9">
    <name type="scientific">Heligmosomoides polygyrus</name>
    <name type="common">Parasitic roundworm</name>
    <dbReference type="NCBI Taxonomy" id="6339"/>
    <lineage>
        <taxon>Eukaryota</taxon>
        <taxon>Metazoa</taxon>
        <taxon>Ecdysozoa</taxon>
        <taxon>Nematoda</taxon>
        <taxon>Chromadorea</taxon>
        <taxon>Rhabditida</taxon>
        <taxon>Rhabditina</taxon>
        <taxon>Rhabditomorpha</taxon>
        <taxon>Strongyloidea</taxon>
        <taxon>Heligmosomidae</taxon>
        <taxon>Heligmosomoides</taxon>
    </lineage>
</organism>